<dbReference type="AlphaFoldDB" id="A0A0F6W8N5"/>
<keyword evidence="1" id="KW-1133">Transmembrane helix</keyword>
<protein>
    <submittedName>
        <fullName evidence="2">Uncharacterized protein</fullName>
    </submittedName>
</protein>
<dbReference type="STRING" id="927083.DB32_007449"/>
<evidence type="ECO:0000313" key="2">
    <source>
        <dbReference type="EMBL" id="AKF10300.1"/>
    </source>
</evidence>
<evidence type="ECO:0000256" key="1">
    <source>
        <dbReference type="SAM" id="Phobius"/>
    </source>
</evidence>
<organism evidence="2 3">
    <name type="scientific">Sandaracinus amylolyticus</name>
    <dbReference type="NCBI Taxonomy" id="927083"/>
    <lineage>
        <taxon>Bacteria</taxon>
        <taxon>Pseudomonadati</taxon>
        <taxon>Myxococcota</taxon>
        <taxon>Polyangia</taxon>
        <taxon>Polyangiales</taxon>
        <taxon>Sandaracinaceae</taxon>
        <taxon>Sandaracinus</taxon>
    </lineage>
</organism>
<feature type="transmembrane region" description="Helical" evidence="1">
    <location>
        <begin position="32"/>
        <end position="52"/>
    </location>
</feature>
<proteinExistence type="predicted"/>
<keyword evidence="1" id="KW-0472">Membrane</keyword>
<dbReference type="EMBL" id="CP011125">
    <property type="protein sequence ID" value="AKF10300.1"/>
    <property type="molecule type" value="Genomic_DNA"/>
</dbReference>
<dbReference type="Proteomes" id="UP000034883">
    <property type="component" value="Chromosome"/>
</dbReference>
<gene>
    <name evidence="2" type="ORF">DB32_007449</name>
</gene>
<feature type="transmembrane region" description="Helical" evidence="1">
    <location>
        <begin position="246"/>
        <end position="264"/>
    </location>
</feature>
<keyword evidence="3" id="KW-1185">Reference proteome</keyword>
<name>A0A0F6W8N5_9BACT</name>
<sequence length="265" mass="29727">MLPALFVLLGLVSVLRREPPGGDWLAPRPGSFLLWLAIVPFALASMAAWGRLQRARFASLRLVWDGDEISLREGSIVRATIRWSDSRVHLRRRDDASIAAVTIRDDGDRAIELCGPEVAGRPGRSHWIDSFDPIEPALARAREVTNGMYEPPQLRWSWWLLYAPTQFFLLPFSQNVLLTFPALGFAMWLGRGPLVLLRDRHQALRDAALPRVSDAGASTYREAPLVRRLPGPTDEERRIQLERARFALIDCALGVLAALAFFALT</sequence>
<accession>A0A0F6W8N5</accession>
<reference evidence="2 3" key="1">
    <citation type="submission" date="2015-03" db="EMBL/GenBank/DDBJ databases">
        <title>Genome assembly of Sandaracinus amylolyticus DSM 53668.</title>
        <authorList>
            <person name="Sharma G."/>
            <person name="Subramanian S."/>
        </authorList>
    </citation>
    <scope>NUCLEOTIDE SEQUENCE [LARGE SCALE GENOMIC DNA]</scope>
    <source>
        <strain evidence="2 3">DSM 53668</strain>
    </source>
</reference>
<dbReference type="KEGG" id="samy:DB32_007449"/>
<keyword evidence="1" id="KW-0812">Transmembrane</keyword>
<evidence type="ECO:0000313" key="3">
    <source>
        <dbReference type="Proteomes" id="UP000034883"/>
    </source>
</evidence>